<feature type="coiled-coil region" evidence="1">
    <location>
        <begin position="83"/>
        <end position="166"/>
    </location>
</feature>
<dbReference type="Pfam" id="PF14817">
    <property type="entry name" value="HAUS5"/>
    <property type="match status" value="2"/>
</dbReference>
<evidence type="ECO:0000313" key="3">
    <source>
        <dbReference type="Proteomes" id="UP001234178"/>
    </source>
</evidence>
<name>A0ABR0B8X5_9CRUS</name>
<protein>
    <submittedName>
        <fullName evidence="2">Uncharacterized protein</fullName>
    </submittedName>
</protein>
<evidence type="ECO:0000256" key="1">
    <source>
        <dbReference type="SAM" id="Coils"/>
    </source>
</evidence>
<dbReference type="PANTHER" id="PTHR28588:SF1">
    <property type="entry name" value="HAUS AUGMIN-LIKE COMPLEX SUBUNIT 5"/>
    <property type="match status" value="1"/>
</dbReference>
<sequence>MCDVDQVAKALEKWAVEEMGFRNIQKKDGIDTNKSIDLSGICLGPMADIWMYVIKHVKSEATVQTIKGNLSLHSRAQIEDPQKVNLVTQKEKLKQEIANLRKTNGVLYDSLTEAKTSIQKQEIELREKQLAFRDLKRSSVLLNLVKNNVEDNIKSLNKNAREIEKQFLSLAPQLENEADLERYKIDIENMCKLMQNSLNELLKEDPNIEKINATKMAVGNNLATLLETLPHPLFMKLIQEQQAADVSAINHKDFRLPQQSNTAPDFIPDNVQPLQKLLYEISWYHTETATRAEAAKKQALPLKQELEKMKANILQSLHMRFDAEDPKLADEHFKAIEMEIQLASRKGAIESLRTNLEELENFCTRYEARQADIEQKILTIESNSRLSDHLTALICTLARKRTNSPGLLQQLVNQSQRMVNEDFPTVHNTLSNFIESSQYNFVEKELDLYRQLKPSQLFNVRMDTKLVPVNRLSLHRLLLTADSDVSGSHLEKALKCLGIPCTLPVFRVLERVGEKQLEMRKMQQALKWHETRNSEMIEKHGLVWLENGAVHYKELAEKLKDNWNAQKTAISPSLELRRKRMDEALKYIGDVDVALHEWCNEPAKFIDTGRTVNGKTLNQWNAEWKKSLTLCLLFAIPSD</sequence>
<proteinExistence type="predicted"/>
<gene>
    <name evidence="2" type="ORF">OUZ56_030004</name>
</gene>
<keyword evidence="1" id="KW-0175">Coiled coil</keyword>
<dbReference type="EMBL" id="JAOYFB010000040">
    <property type="protein sequence ID" value="KAK4037982.1"/>
    <property type="molecule type" value="Genomic_DNA"/>
</dbReference>
<keyword evidence="3" id="KW-1185">Reference proteome</keyword>
<feature type="coiled-coil region" evidence="1">
    <location>
        <begin position="349"/>
        <end position="376"/>
    </location>
</feature>
<organism evidence="2 3">
    <name type="scientific">Daphnia magna</name>
    <dbReference type="NCBI Taxonomy" id="35525"/>
    <lineage>
        <taxon>Eukaryota</taxon>
        <taxon>Metazoa</taxon>
        <taxon>Ecdysozoa</taxon>
        <taxon>Arthropoda</taxon>
        <taxon>Crustacea</taxon>
        <taxon>Branchiopoda</taxon>
        <taxon>Diplostraca</taxon>
        <taxon>Cladocera</taxon>
        <taxon>Anomopoda</taxon>
        <taxon>Daphniidae</taxon>
        <taxon>Daphnia</taxon>
    </lineage>
</organism>
<dbReference type="PANTHER" id="PTHR28588">
    <property type="entry name" value="HAUS AUGMIN-LIKE COMPLEX SUBUNIT 5"/>
    <property type="match status" value="1"/>
</dbReference>
<reference evidence="2 3" key="1">
    <citation type="journal article" date="2023" name="Nucleic Acids Res.">
        <title>The hologenome of Daphnia magna reveals possible DNA methylation and microbiome-mediated evolution of the host genome.</title>
        <authorList>
            <person name="Chaturvedi A."/>
            <person name="Li X."/>
            <person name="Dhandapani V."/>
            <person name="Marshall H."/>
            <person name="Kissane S."/>
            <person name="Cuenca-Cambronero M."/>
            <person name="Asole G."/>
            <person name="Calvet F."/>
            <person name="Ruiz-Romero M."/>
            <person name="Marangio P."/>
            <person name="Guigo R."/>
            <person name="Rago D."/>
            <person name="Mirbahai L."/>
            <person name="Eastwood N."/>
            <person name="Colbourne J.K."/>
            <person name="Zhou J."/>
            <person name="Mallon E."/>
            <person name="Orsini L."/>
        </authorList>
    </citation>
    <scope>NUCLEOTIDE SEQUENCE [LARGE SCALE GENOMIC DNA]</scope>
    <source>
        <strain evidence="2">LRV0_1</strain>
    </source>
</reference>
<accession>A0ABR0B8X5</accession>
<dbReference type="Proteomes" id="UP001234178">
    <property type="component" value="Unassembled WGS sequence"/>
</dbReference>
<comment type="caution">
    <text evidence="2">The sequence shown here is derived from an EMBL/GenBank/DDBJ whole genome shotgun (WGS) entry which is preliminary data.</text>
</comment>
<evidence type="ECO:0000313" key="2">
    <source>
        <dbReference type="EMBL" id="KAK4037982.1"/>
    </source>
</evidence>
<dbReference type="InterPro" id="IPR029131">
    <property type="entry name" value="HAUS5"/>
</dbReference>